<dbReference type="RefSeq" id="WP_326023475.1">
    <property type="nucleotide sequence ID" value="NZ_JAOZYC010000198.1"/>
</dbReference>
<feature type="region of interest" description="Disordered" evidence="1">
    <location>
        <begin position="183"/>
        <end position="204"/>
    </location>
</feature>
<dbReference type="InterPro" id="IPR005149">
    <property type="entry name" value="Tscrpt_reg_PadR_N"/>
</dbReference>
<organism evidence="4 5">
    <name type="scientific">Streptomyces endophyticus</name>
    <dbReference type="NCBI Taxonomy" id="714166"/>
    <lineage>
        <taxon>Bacteria</taxon>
        <taxon>Bacillati</taxon>
        <taxon>Actinomycetota</taxon>
        <taxon>Actinomycetes</taxon>
        <taxon>Kitasatosporales</taxon>
        <taxon>Streptomycetaceae</taxon>
        <taxon>Streptomyces</taxon>
    </lineage>
</organism>
<evidence type="ECO:0000259" key="2">
    <source>
        <dbReference type="Pfam" id="PF03551"/>
    </source>
</evidence>
<evidence type="ECO:0000256" key="1">
    <source>
        <dbReference type="SAM" id="MobiDB-lite"/>
    </source>
</evidence>
<sequence>MSLKYAVLSALLEGEASGYDLAKIFDVSVSNFWAATPQQLYRELDRLTADGLIDARVVAQERRPNKRMFTLSVAGRADLAAFTQRQPKPLALRDELMVKVQAVDVGEGDAVRAHIEERMDWARGKLARYERVRRHLLGELGEEDFLADGERVGPYLTLLRGISFEEENLRWGRRVLEILERRAARAAQPSGSGSGPPGASGSLS</sequence>
<feature type="domain" description="Transcription regulator PadR N-terminal" evidence="2">
    <location>
        <begin position="7"/>
        <end position="80"/>
    </location>
</feature>
<dbReference type="Gene3D" id="6.10.140.190">
    <property type="match status" value="1"/>
</dbReference>
<dbReference type="SUPFAM" id="SSF46785">
    <property type="entry name" value="Winged helix' DNA-binding domain"/>
    <property type="match status" value="1"/>
</dbReference>
<evidence type="ECO:0000313" key="4">
    <source>
        <dbReference type="EMBL" id="MEB8343756.1"/>
    </source>
</evidence>
<dbReference type="Gene3D" id="1.10.10.10">
    <property type="entry name" value="Winged helix-like DNA-binding domain superfamily/Winged helix DNA-binding domain"/>
    <property type="match status" value="1"/>
</dbReference>
<proteinExistence type="predicted"/>
<protein>
    <submittedName>
        <fullName evidence="4">PadR family transcriptional regulator</fullName>
    </submittedName>
</protein>
<dbReference type="InterPro" id="IPR036390">
    <property type="entry name" value="WH_DNA-bd_sf"/>
</dbReference>
<dbReference type="InterPro" id="IPR018309">
    <property type="entry name" value="Tscrpt_reg_PadR_C"/>
</dbReference>
<dbReference type="PANTHER" id="PTHR43252">
    <property type="entry name" value="TRANSCRIPTIONAL REGULATOR YQJI"/>
    <property type="match status" value="1"/>
</dbReference>
<dbReference type="Pfam" id="PF03551">
    <property type="entry name" value="PadR"/>
    <property type="match status" value="1"/>
</dbReference>
<feature type="domain" description="Transcription regulator PadR C-terminal" evidence="3">
    <location>
        <begin position="92"/>
        <end position="180"/>
    </location>
</feature>
<dbReference type="InterPro" id="IPR036388">
    <property type="entry name" value="WH-like_DNA-bd_sf"/>
</dbReference>
<evidence type="ECO:0000259" key="3">
    <source>
        <dbReference type="Pfam" id="PF10400"/>
    </source>
</evidence>
<comment type="caution">
    <text evidence="4">The sequence shown here is derived from an EMBL/GenBank/DDBJ whole genome shotgun (WGS) entry which is preliminary data.</text>
</comment>
<dbReference type="EMBL" id="JAOZYC010000198">
    <property type="protein sequence ID" value="MEB8343756.1"/>
    <property type="molecule type" value="Genomic_DNA"/>
</dbReference>
<gene>
    <name evidence="4" type="ORF">OKJ99_40370</name>
</gene>
<evidence type="ECO:0000313" key="5">
    <source>
        <dbReference type="Proteomes" id="UP001354931"/>
    </source>
</evidence>
<reference evidence="4 5" key="1">
    <citation type="submission" date="2022-10" db="EMBL/GenBank/DDBJ databases">
        <authorList>
            <person name="Xie J."/>
            <person name="Shen N."/>
        </authorList>
    </citation>
    <scope>NUCLEOTIDE SEQUENCE [LARGE SCALE GENOMIC DNA]</scope>
    <source>
        <strain evidence="4 5">YIM65594</strain>
    </source>
</reference>
<name>A0ABU6FLM7_9ACTN</name>
<accession>A0ABU6FLM7</accession>
<dbReference type="Pfam" id="PF10400">
    <property type="entry name" value="Vir_act_alpha_C"/>
    <property type="match status" value="1"/>
</dbReference>
<keyword evidence="5" id="KW-1185">Reference proteome</keyword>
<dbReference type="Proteomes" id="UP001354931">
    <property type="component" value="Unassembled WGS sequence"/>
</dbReference>
<dbReference type="PANTHER" id="PTHR43252:SF4">
    <property type="entry name" value="TRANSCRIPTIONAL REGULATORY PROTEIN"/>
    <property type="match status" value="1"/>
</dbReference>